<sequence>GTVRLLKEADRVNAPLHDIQPEKTLTGAVKGVTVDQVEQLKKMALRSVTDRHKVQELTEENTRLRSQVPSMKKRLEEAQRQQRLEQENRRLRDENYYLQSELQEERSFTERLTDGIGRMLDFLEEHLPERLRPLLEKARELLPDPEIGQQQEQQQHQRGMGGMEL</sequence>
<feature type="compositionally biased region" description="Low complexity" evidence="1">
    <location>
        <begin position="148"/>
        <end position="158"/>
    </location>
</feature>
<evidence type="ECO:0000313" key="3">
    <source>
        <dbReference type="Proteomes" id="UP000607645"/>
    </source>
</evidence>
<feature type="compositionally biased region" description="Basic and acidic residues" evidence="1">
    <location>
        <begin position="73"/>
        <end position="87"/>
    </location>
</feature>
<accession>A0A8J6JF06</accession>
<gene>
    <name evidence="2" type="ORF">H8S62_17590</name>
</gene>
<evidence type="ECO:0000256" key="1">
    <source>
        <dbReference type="SAM" id="MobiDB-lite"/>
    </source>
</evidence>
<keyword evidence="3" id="KW-1185">Reference proteome</keyword>
<comment type="caution">
    <text evidence="2">The sequence shown here is derived from an EMBL/GenBank/DDBJ whole genome shotgun (WGS) entry which is preliminary data.</text>
</comment>
<organism evidence="2 3">
    <name type="scientific">Lawsonibacter faecis</name>
    <dbReference type="NCBI Taxonomy" id="2763052"/>
    <lineage>
        <taxon>Bacteria</taxon>
        <taxon>Bacillati</taxon>
        <taxon>Bacillota</taxon>
        <taxon>Clostridia</taxon>
        <taxon>Eubacteriales</taxon>
        <taxon>Oscillospiraceae</taxon>
        <taxon>Lawsonibacter</taxon>
    </lineage>
</organism>
<reference evidence="2" key="1">
    <citation type="submission" date="2020-08" db="EMBL/GenBank/DDBJ databases">
        <title>Genome public.</title>
        <authorList>
            <person name="Liu C."/>
            <person name="Sun Q."/>
        </authorList>
    </citation>
    <scope>NUCLEOTIDE SEQUENCE</scope>
    <source>
        <strain evidence="2">NSJ-52</strain>
    </source>
</reference>
<dbReference type="Proteomes" id="UP000607645">
    <property type="component" value="Unassembled WGS sequence"/>
</dbReference>
<protein>
    <submittedName>
        <fullName evidence="2">Plasmid recombination enzyme</fullName>
    </submittedName>
</protein>
<feature type="non-terminal residue" evidence="2">
    <location>
        <position position="1"/>
    </location>
</feature>
<feature type="region of interest" description="Disordered" evidence="1">
    <location>
        <begin position="67"/>
        <end position="87"/>
    </location>
</feature>
<proteinExistence type="predicted"/>
<feature type="region of interest" description="Disordered" evidence="1">
    <location>
        <begin position="143"/>
        <end position="165"/>
    </location>
</feature>
<dbReference type="AlphaFoldDB" id="A0A8J6JF06"/>
<dbReference type="EMBL" id="JACOPQ010000025">
    <property type="protein sequence ID" value="MBC5738823.1"/>
    <property type="molecule type" value="Genomic_DNA"/>
</dbReference>
<evidence type="ECO:0000313" key="2">
    <source>
        <dbReference type="EMBL" id="MBC5738823.1"/>
    </source>
</evidence>
<name>A0A8J6JF06_9FIRM</name>